<dbReference type="Proteomes" id="UP000193834">
    <property type="component" value="Unassembled WGS sequence"/>
</dbReference>
<dbReference type="InterPro" id="IPR038056">
    <property type="entry name" value="YjbR-like_sf"/>
</dbReference>
<proteinExistence type="predicted"/>
<dbReference type="Gene3D" id="3.90.1150.30">
    <property type="match status" value="1"/>
</dbReference>
<evidence type="ECO:0000313" key="1">
    <source>
        <dbReference type="EMBL" id="SMG43611.1"/>
    </source>
</evidence>
<keyword evidence="1" id="KW-0238">DNA-binding</keyword>
<dbReference type="PANTHER" id="PTHR35145:SF1">
    <property type="entry name" value="CYTOPLASMIC PROTEIN"/>
    <property type="match status" value="1"/>
</dbReference>
<dbReference type="SUPFAM" id="SSF142906">
    <property type="entry name" value="YjbR-like"/>
    <property type="match status" value="1"/>
</dbReference>
<dbReference type="RefSeq" id="WP_085494761.1">
    <property type="nucleotide sequence ID" value="NZ_FXAZ01000003.1"/>
</dbReference>
<sequence length="118" mass="13463">MQQWIDYCLAKPGSTLSYPFDNHIPVIKVGTKIFALFGQHEGKPSISLKCEPFRAQSLREQFEEVVPGYHLNKKHWNTVVLTGSLGEEEISMLIDHSYDLVFKSLTRAEKEPIQAESN</sequence>
<dbReference type="InterPro" id="IPR058532">
    <property type="entry name" value="YjbR/MT2646/Rv2570-like"/>
</dbReference>
<dbReference type="AlphaFoldDB" id="A0A1X7KPX6"/>
<dbReference type="PANTHER" id="PTHR35145">
    <property type="entry name" value="CYTOPLASMIC PROTEIN-RELATED"/>
    <property type="match status" value="1"/>
</dbReference>
<dbReference type="EMBL" id="FXAZ01000003">
    <property type="protein sequence ID" value="SMG43611.1"/>
    <property type="molecule type" value="Genomic_DNA"/>
</dbReference>
<reference evidence="1 2" key="1">
    <citation type="submission" date="2017-04" db="EMBL/GenBank/DDBJ databases">
        <authorList>
            <person name="Afonso C.L."/>
            <person name="Miller P.J."/>
            <person name="Scott M.A."/>
            <person name="Spackman E."/>
            <person name="Goraichik I."/>
            <person name="Dimitrov K.M."/>
            <person name="Suarez D.L."/>
            <person name="Swayne D.E."/>
        </authorList>
    </citation>
    <scope>NUCLEOTIDE SEQUENCE [LARGE SCALE GENOMIC DNA]</scope>
    <source>
        <strain evidence="1 2">11</strain>
    </source>
</reference>
<organism evidence="1 2">
    <name type="scientific">Paenibacillus aquistagni</name>
    <dbReference type="NCBI Taxonomy" id="1852522"/>
    <lineage>
        <taxon>Bacteria</taxon>
        <taxon>Bacillati</taxon>
        <taxon>Bacillota</taxon>
        <taxon>Bacilli</taxon>
        <taxon>Bacillales</taxon>
        <taxon>Paenibacillaceae</taxon>
        <taxon>Paenibacillus</taxon>
    </lineage>
</organism>
<keyword evidence="2" id="KW-1185">Reference proteome</keyword>
<dbReference type="Pfam" id="PF04237">
    <property type="entry name" value="YjbR"/>
    <property type="match status" value="1"/>
</dbReference>
<dbReference type="OrthoDB" id="9789813at2"/>
<dbReference type="GO" id="GO:0003677">
    <property type="term" value="F:DNA binding"/>
    <property type="evidence" value="ECO:0007669"/>
    <property type="project" value="UniProtKB-KW"/>
</dbReference>
<evidence type="ECO:0000313" key="2">
    <source>
        <dbReference type="Proteomes" id="UP000193834"/>
    </source>
</evidence>
<protein>
    <submittedName>
        <fullName evidence="1">Predicted DNA-binding protein, MmcQ/YjbR family</fullName>
    </submittedName>
</protein>
<gene>
    <name evidence="1" type="ORF">SAMN06295960_2578</name>
</gene>
<accession>A0A1X7KPX6</accession>
<name>A0A1X7KPX6_9BACL</name>
<dbReference type="STRING" id="1852522.SAMN06295960_2578"/>
<dbReference type="InterPro" id="IPR007351">
    <property type="entry name" value="YjbR"/>
</dbReference>